<gene>
    <name evidence="2" type="ORF">MESINF_1774</name>
</gene>
<proteinExistence type="predicted"/>
<dbReference type="EMBL" id="LS974202">
    <property type="protein sequence ID" value="SSC13218.1"/>
    <property type="molecule type" value="Genomic_DNA"/>
</dbReference>
<keyword evidence="1" id="KW-0175">Coiled coil</keyword>
<protein>
    <submittedName>
        <fullName evidence="2">Uncharacterized protein</fullName>
    </submittedName>
</protein>
<dbReference type="KEGG" id="minf:MESINF_1774"/>
<feature type="coiled-coil region" evidence="1">
    <location>
        <begin position="84"/>
        <end position="115"/>
    </location>
</feature>
<evidence type="ECO:0000313" key="3">
    <source>
        <dbReference type="Proteomes" id="UP000250796"/>
    </source>
</evidence>
<name>A0A7Z7PPB4_9BACT</name>
<dbReference type="AlphaFoldDB" id="A0A7Z7PPB4"/>
<accession>A0A7Z7PPB4</accession>
<sequence length="141" mass="16290">MQISLDQFLSAIMARVDNLEATIDDLRMRTNIAMRLVKFMAPDFTRDDVKKAVEEELEVTMNAGLMEENERGEEITDRLTDNIYDWLQGDVSELKERMDEYRKKLQEAMEAEKSKVIDVAPASFVNQLGQERGPKKGKILF</sequence>
<evidence type="ECO:0000256" key="1">
    <source>
        <dbReference type="SAM" id="Coils"/>
    </source>
</evidence>
<keyword evidence="3" id="KW-1185">Reference proteome</keyword>
<dbReference type="RefSeq" id="WP_169699390.1">
    <property type="nucleotide sequence ID" value="NZ_LS974202.1"/>
</dbReference>
<evidence type="ECO:0000313" key="2">
    <source>
        <dbReference type="EMBL" id="SSC13218.1"/>
    </source>
</evidence>
<organism evidence="2 3">
    <name type="scientific">Mesotoga infera</name>
    <dbReference type="NCBI Taxonomy" id="1236046"/>
    <lineage>
        <taxon>Bacteria</taxon>
        <taxon>Thermotogati</taxon>
        <taxon>Thermotogota</taxon>
        <taxon>Thermotogae</taxon>
        <taxon>Kosmotogales</taxon>
        <taxon>Kosmotogaceae</taxon>
        <taxon>Mesotoga</taxon>
    </lineage>
</organism>
<dbReference type="Proteomes" id="UP000250796">
    <property type="component" value="Chromosome MESINF"/>
</dbReference>
<reference evidence="2 3" key="1">
    <citation type="submission" date="2017-01" db="EMBL/GenBank/DDBJ databases">
        <authorList>
            <person name="Erauso G."/>
        </authorList>
    </citation>
    <scope>NUCLEOTIDE SEQUENCE [LARGE SCALE GENOMIC DNA]</scope>
    <source>
        <strain evidence="2">MESINF1</strain>
    </source>
</reference>